<keyword evidence="3" id="KW-1185">Reference proteome</keyword>
<keyword evidence="1" id="KW-0732">Signal</keyword>
<comment type="caution">
    <text evidence="2">The sequence shown here is derived from an EMBL/GenBank/DDBJ whole genome shotgun (WGS) entry which is preliminary data.</text>
</comment>
<protein>
    <recommendedName>
        <fullName evidence="4">DUF4878 domain-containing protein</fullName>
    </recommendedName>
</protein>
<evidence type="ECO:0008006" key="4">
    <source>
        <dbReference type="Google" id="ProtNLM"/>
    </source>
</evidence>
<dbReference type="AlphaFoldDB" id="A6DGH9"/>
<organism evidence="2 3">
    <name type="scientific">Lentisphaera araneosa HTCC2155</name>
    <dbReference type="NCBI Taxonomy" id="313628"/>
    <lineage>
        <taxon>Bacteria</taxon>
        <taxon>Pseudomonadati</taxon>
        <taxon>Lentisphaerota</taxon>
        <taxon>Lentisphaeria</taxon>
        <taxon>Lentisphaerales</taxon>
        <taxon>Lentisphaeraceae</taxon>
        <taxon>Lentisphaera</taxon>
    </lineage>
</organism>
<feature type="signal peptide" evidence="1">
    <location>
        <begin position="1"/>
        <end position="18"/>
    </location>
</feature>
<name>A6DGH9_9BACT</name>
<gene>
    <name evidence="2" type="ORF">LNTAR_22939</name>
</gene>
<reference evidence="2 3" key="1">
    <citation type="journal article" date="2010" name="J. Bacteriol.">
        <title>Genome sequence of Lentisphaera araneosa HTCC2155T, the type species of the order Lentisphaerales in the phylum Lentisphaerae.</title>
        <authorList>
            <person name="Thrash J.C."/>
            <person name="Cho J.C."/>
            <person name="Vergin K.L."/>
            <person name="Morris R.M."/>
            <person name="Giovannoni S.J."/>
        </authorList>
    </citation>
    <scope>NUCLEOTIDE SEQUENCE [LARGE SCALE GENOMIC DNA]</scope>
    <source>
        <strain evidence="2 3">HTCC2155</strain>
    </source>
</reference>
<dbReference type="EMBL" id="ABCK01000002">
    <property type="protein sequence ID" value="EDM29296.1"/>
    <property type="molecule type" value="Genomic_DNA"/>
</dbReference>
<evidence type="ECO:0000256" key="1">
    <source>
        <dbReference type="SAM" id="SignalP"/>
    </source>
</evidence>
<proteinExistence type="predicted"/>
<dbReference type="STRING" id="313628.LNTAR_22939"/>
<evidence type="ECO:0000313" key="2">
    <source>
        <dbReference type="EMBL" id="EDM29296.1"/>
    </source>
</evidence>
<sequence>MKKIMTILFMLMSLNLVAEGLEAQKYHSRGEVTVTAACPAFPVLEMIQAFLDNDLEKAKSYGTENYTKYVKYSTSGWDAAVKEFKDDWDKKEPIRFRFDPDEKKAGDSIVEVLYHKGDRTFRNKYRIRQIDGVYKIVPFQ</sequence>
<dbReference type="Proteomes" id="UP000004947">
    <property type="component" value="Unassembled WGS sequence"/>
</dbReference>
<accession>A6DGH9</accession>
<dbReference type="RefSeq" id="WP_007277020.1">
    <property type="nucleotide sequence ID" value="NZ_ABCK01000002.1"/>
</dbReference>
<feature type="chain" id="PRO_5002694332" description="DUF4878 domain-containing protein" evidence="1">
    <location>
        <begin position="19"/>
        <end position="140"/>
    </location>
</feature>
<evidence type="ECO:0000313" key="3">
    <source>
        <dbReference type="Proteomes" id="UP000004947"/>
    </source>
</evidence>